<reference evidence="2" key="1">
    <citation type="journal article" date="2022" name="Mol. Ecol. Resour.">
        <title>The genomes of chicory, endive, great burdock and yacon provide insights into Asteraceae palaeo-polyploidization history and plant inulin production.</title>
        <authorList>
            <person name="Fan W."/>
            <person name="Wang S."/>
            <person name="Wang H."/>
            <person name="Wang A."/>
            <person name="Jiang F."/>
            <person name="Liu H."/>
            <person name="Zhao H."/>
            <person name="Xu D."/>
            <person name="Zhang Y."/>
        </authorList>
    </citation>
    <scope>NUCLEOTIDE SEQUENCE [LARGE SCALE GENOMIC DNA]</scope>
    <source>
        <strain evidence="2">cv. Punajuju</strain>
    </source>
</reference>
<sequence>MTLDRFSLRHVWMSMTVDKNKNSCESGFWTLTGLDSVSDTHSIIWESGIRSSVIKYNQLVVSFVIVYLQF</sequence>
<evidence type="ECO:0000313" key="1">
    <source>
        <dbReference type="EMBL" id="KAI3764190.1"/>
    </source>
</evidence>
<name>A0ACB9EZF3_CICIN</name>
<comment type="caution">
    <text evidence="1">The sequence shown here is derived from an EMBL/GenBank/DDBJ whole genome shotgun (WGS) entry which is preliminary data.</text>
</comment>
<organism evidence="1 2">
    <name type="scientific">Cichorium intybus</name>
    <name type="common">Chicory</name>
    <dbReference type="NCBI Taxonomy" id="13427"/>
    <lineage>
        <taxon>Eukaryota</taxon>
        <taxon>Viridiplantae</taxon>
        <taxon>Streptophyta</taxon>
        <taxon>Embryophyta</taxon>
        <taxon>Tracheophyta</taxon>
        <taxon>Spermatophyta</taxon>
        <taxon>Magnoliopsida</taxon>
        <taxon>eudicotyledons</taxon>
        <taxon>Gunneridae</taxon>
        <taxon>Pentapetalae</taxon>
        <taxon>asterids</taxon>
        <taxon>campanulids</taxon>
        <taxon>Asterales</taxon>
        <taxon>Asteraceae</taxon>
        <taxon>Cichorioideae</taxon>
        <taxon>Cichorieae</taxon>
        <taxon>Cichoriinae</taxon>
        <taxon>Cichorium</taxon>
    </lineage>
</organism>
<gene>
    <name evidence="1" type="ORF">L2E82_14193</name>
</gene>
<evidence type="ECO:0000313" key="2">
    <source>
        <dbReference type="Proteomes" id="UP001055811"/>
    </source>
</evidence>
<proteinExistence type="predicted"/>
<dbReference type="Proteomes" id="UP001055811">
    <property type="component" value="Linkage Group LG03"/>
</dbReference>
<dbReference type="EMBL" id="CM042011">
    <property type="protein sequence ID" value="KAI3764190.1"/>
    <property type="molecule type" value="Genomic_DNA"/>
</dbReference>
<protein>
    <submittedName>
        <fullName evidence="1">Uncharacterized protein</fullName>
    </submittedName>
</protein>
<keyword evidence="2" id="KW-1185">Reference proteome</keyword>
<reference evidence="1 2" key="2">
    <citation type="journal article" date="2022" name="Mol. Ecol. Resour.">
        <title>The genomes of chicory, endive, great burdock and yacon provide insights into Asteraceae paleo-polyploidization history and plant inulin production.</title>
        <authorList>
            <person name="Fan W."/>
            <person name="Wang S."/>
            <person name="Wang H."/>
            <person name="Wang A."/>
            <person name="Jiang F."/>
            <person name="Liu H."/>
            <person name="Zhao H."/>
            <person name="Xu D."/>
            <person name="Zhang Y."/>
        </authorList>
    </citation>
    <scope>NUCLEOTIDE SEQUENCE [LARGE SCALE GENOMIC DNA]</scope>
    <source>
        <strain evidence="2">cv. Punajuju</strain>
        <tissue evidence="1">Leaves</tissue>
    </source>
</reference>
<accession>A0ACB9EZF3</accession>